<reference evidence="1" key="1">
    <citation type="submission" date="2014-11" db="EMBL/GenBank/DDBJ databases">
        <authorList>
            <person name="Amaro Gonzalez C."/>
        </authorList>
    </citation>
    <scope>NUCLEOTIDE SEQUENCE</scope>
</reference>
<sequence>MQLKYMEKCMYIVH</sequence>
<evidence type="ECO:0000313" key="1">
    <source>
        <dbReference type="EMBL" id="JAH13390.1"/>
    </source>
</evidence>
<protein>
    <submittedName>
        <fullName evidence="1">Uncharacterized protein</fullName>
    </submittedName>
</protein>
<organism evidence="1">
    <name type="scientific">Anguilla anguilla</name>
    <name type="common">European freshwater eel</name>
    <name type="synonym">Muraena anguilla</name>
    <dbReference type="NCBI Taxonomy" id="7936"/>
    <lineage>
        <taxon>Eukaryota</taxon>
        <taxon>Metazoa</taxon>
        <taxon>Chordata</taxon>
        <taxon>Craniata</taxon>
        <taxon>Vertebrata</taxon>
        <taxon>Euteleostomi</taxon>
        <taxon>Actinopterygii</taxon>
        <taxon>Neopterygii</taxon>
        <taxon>Teleostei</taxon>
        <taxon>Anguilliformes</taxon>
        <taxon>Anguillidae</taxon>
        <taxon>Anguilla</taxon>
    </lineage>
</organism>
<dbReference type="EMBL" id="GBXM01095187">
    <property type="protein sequence ID" value="JAH13390.1"/>
    <property type="molecule type" value="Transcribed_RNA"/>
</dbReference>
<reference evidence="1" key="2">
    <citation type="journal article" date="2015" name="Fish Shellfish Immunol.">
        <title>Early steps in the European eel (Anguilla anguilla)-Vibrio vulnificus interaction in the gills: Role of the RtxA13 toxin.</title>
        <authorList>
            <person name="Callol A."/>
            <person name="Pajuelo D."/>
            <person name="Ebbesson L."/>
            <person name="Teles M."/>
            <person name="MacKenzie S."/>
            <person name="Amaro C."/>
        </authorList>
    </citation>
    <scope>NUCLEOTIDE SEQUENCE</scope>
</reference>
<accession>A0A0E9QAP6</accession>
<name>A0A0E9QAP6_ANGAN</name>
<proteinExistence type="predicted"/>